<dbReference type="Gene3D" id="3.40.50.620">
    <property type="entry name" value="HUPs"/>
    <property type="match status" value="1"/>
</dbReference>
<dbReference type="Pfam" id="PF09179">
    <property type="entry name" value="TilS"/>
    <property type="match status" value="1"/>
</dbReference>
<dbReference type="InterPro" id="IPR012094">
    <property type="entry name" value="tRNA_Ile_lys_synt"/>
</dbReference>
<dbReference type="SUPFAM" id="SSF52402">
    <property type="entry name" value="Adenine nucleotide alpha hydrolases-like"/>
    <property type="match status" value="1"/>
</dbReference>
<feature type="binding site" evidence="8">
    <location>
        <begin position="43"/>
        <end position="48"/>
    </location>
    <ligand>
        <name>ATP</name>
        <dbReference type="ChEBI" id="CHEBI:30616"/>
    </ligand>
</feature>
<evidence type="ECO:0000256" key="8">
    <source>
        <dbReference type="HAMAP-Rule" id="MF_01161"/>
    </source>
</evidence>
<evidence type="ECO:0000256" key="3">
    <source>
        <dbReference type="ARBA" id="ARBA00022598"/>
    </source>
</evidence>
<dbReference type="Proteomes" id="UP000275281">
    <property type="component" value="Unassembled WGS sequence"/>
</dbReference>
<evidence type="ECO:0000256" key="6">
    <source>
        <dbReference type="ARBA" id="ARBA00022840"/>
    </source>
</evidence>
<comment type="domain">
    <text evidence="8">The N-terminal region contains the highly conserved SGGXDS motif, predicted to be a P-loop motif involved in ATP binding.</text>
</comment>
<dbReference type="EC" id="6.3.4.19" evidence="8"/>
<dbReference type="HAMAP" id="MF_01161">
    <property type="entry name" value="tRNA_Ile_lys_synt"/>
    <property type="match status" value="1"/>
</dbReference>
<dbReference type="Pfam" id="PF11734">
    <property type="entry name" value="TilS_C"/>
    <property type="match status" value="1"/>
</dbReference>
<dbReference type="SMART" id="SM00977">
    <property type="entry name" value="TilS_C"/>
    <property type="match status" value="1"/>
</dbReference>
<accession>A0A3N5YA77</accession>
<evidence type="ECO:0000256" key="5">
    <source>
        <dbReference type="ARBA" id="ARBA00022741"/>
    </source>
</evidence>
<keyword evidence="11" id="KW-1185">Reference proteome</keyword>
<evidence type="ECO:0000256" key="4">
    <source>
        <dbReference type="ARBA" id="ARBA00022694"/>
    </source>
</evidence>
<dbReference type="GO" id="GO:0005737">
    <property type="term" value="C:cytoplasm"/>
    <property type="evidence" value="ECO:0007669"/>
    <property type="project" value="UniProtKB-SubCell"/>
</dbReference>
<comment type="similarity">
    <text evidence="8">Belongs to the tRNA(Ile)-lysidine synthase family.</text>
</comment>
<evidence type="ECO:0000313" key="11">
    <source>
        <dbReference type="Proteomes" id="UP000275281"/>
    </source>
</evidence>
<keyword evidence="4 8" id="KW-0819">tRNA processing</keyword>
<keyword evidence="2 8" id="KW-0963">Cytoplasm</keyword>
<dbReference type="SUPFAM" id="SSF82829">
    <property type="entry name" value="MesJ substrate recognition domain-like"/>
    <property type="match status" value="1"/>
</dbReference>
<dbReference type="PANTHER" id="PTHR43033">
    <property type="entry name" value="TRNA(ILE)-LYSIDINE SYNTHASE-RELATED"/>
    <property type="match status" value="1"/>
</dbReference>
<dbReference type="PANTHER" id="PTHR43033:SF1">
    <property type="entry name" value="TRNA(ILE)-LYSIDINE SYNTHASE-RELATED"/>
    <property type="match status" value="1"/>
</dbReference>
<dbReference type="InterPro" id="IPR011063">
    <property type="entry name" value="TilS/TtcA_N"/>
</dbReference>
<dbReference type="GO" id="GO:0006400">
    <property type="term" value="P:tRNA modification"/>
    <property type="evidence" value="ECO:0007669"/>
    <property type="project" value="UniProtKB-UniRule"/>
</dbReference>
<dbReference type="InterPro" id="IPR012795">
    <property type="entry name" value="tRNA_Ile_lys_synt_N"/>
</dbReference>
<dbReference type="SUPFAM" id="SSF56037">
    <property type="entry name" value="PheT/TilS domain"/>
    <property type="match status" value="1"/>
</dbReference>
<dbReference type="Gene3D" id="1.20.59.20">
    <property type="match status" value="1"/>
</dbReference>
<comment type="caution">
    <text evidence="10">The sequence shown here is derived from an EMBL/GenBank/DDBJ whole genome shotgun (WGS) entry which is preliminary data.</text>
</comment>
<dbReference type="InterPro" id="IPR012796">
    <property type="entry name" value="Lysidine-tRNA-synth_C"/>
</dbReference>
<dbReference type="AlphaFoldDB" id="A0A3N5YA77"/>
<evidence type="ECO:0000313" key="10">
    <source>
        <dbReference type="EMBL" id="RPJ68379.1"/>
    </source>
</evidence>
<reference evidence="10 11" key="1">
    <citation type="submission" date="2018-11" db="EMBL/GenBank/DDBJ databases">
        <authorList>
            <person name="Ye M.-Q."/>
            <person name="Du Z.-J."/>
        </authorList>
    </citation>
    <scope>NUCLEOTIDE SEQUENCE [LARGE SCALE GENOMIC DNA]</scope>
    <source>
        <strain evidence="10 11">U0105</strain>
    </source>
</reference>
<organism evidence="10 11">
    <name type="scientific">Alteromonas sediminis</name>
    <dbReference type="NCBI Taxonomy" id="2259342"/>
    <lineage>
        <taxon>Bacteria</taxon>
        <taxon>Pseudomonadati</taxon>
        <taxon>Pseudomonadota</taxon>
        <taxon>Gammaproteobacteria</taxon>
        <taxon>Alteromonadales</taxon>
        <taxon>Alteromonadaceae</taxon>
        <taxon>Alteromonas/Salinimonas group</taxon>
        <taxon>Alteromonas</taxon>
    </lineage>
</organism>
<keyword evidence="5 8" id="KW-0547">Nucleotide-binding</keyword>
<keyword evidence="6 8" id="KW-0067">ATP-binding</keyword>
<proteinExistence type="inferred from homology"/>
<dbReference type="CDD" id="cd01992">
    <property type="entry name" value="TilS_N"/>
    <property type="match status" value="1"/>
</dbReference>
<dbReference type="InterPro" id="IPR015262">
    <property type="entry name" value="tRNA_Ile_lys_synt_subst-bd"/>
</dbReference>
<evidence type="ECO:0000259" key="9">
    <source>
        <dbReference type="SMART" id="SM00977"/>
    </source>
</evidence>
<comment type="catalytic activity">
    <reaction evidence="7 8">
        <text>cytidine(34) in tRNA(Ile2) + L-lysine + ATP = lysidine(34) in tRNA(Ile2) + AMP + diphosphate + H(+)</text>
        <dbReference type="Rhea" id="RHEA:43744"/>
        <dbReference type="Rhea" id="RHEA-COMP:10625"/>
        <dbReference type="Rhea" id="RHEA-COMP:10670"/>
        <dbReference type="ChEBI" id="CHEBI:15378"/>
        <dbReference type="ChEBI" id="CHEBI:30616"/>
        <dbReference type="ChEBI" id="CHEBI:32551"/>
        <dbReference type="ChEBI" id="CHEBI:33019"/>
        <dbReference type="ChEBI" id="CHEBI:82748"/>
        <dbReference type="ChEBI" id="CHEBI:83665"/>
        <dbReference type="ChEBI" id="CHEBI:456215"/>
        <dbReference type="EC" id="6.3.4.19"/>
    </reaction>
</comment>
<dbReference type="GO" id="GO:0032267">
    <property type="term" value="F:tRNA(Ile)-lysidine synthase activity"/>
    <property type="evidence" value="ECO:0007669"/>
    <property type="project" value="UniProtKB-EC"/>
</dbReference>
<dbReference type="EMBL" id="RPOK01000001">
    <property type="protein sequence ID" value="RPJ68379.1"/>
    <property type="molecule type" value="Genomic_DNA"/>
</dbReference>
<dbReference type="NCBIfam" id="TIGR02432">
    <property type="entry name" value="lysidine_TilS_N"/>
    <property type="match status" value="1"/>
</dbReference>
<evidence type="ECO:0000256" key="1">
    <source>
        <dbReference type="ARBA" id="ARBA00004496"/>
    </source>
</evidence>
<gene>
    <name evidence="8 10" type="primary">tilS</name>
    <name evidence="10" type="ORF">DRW07_02925</name>
</gene>
<dbReference type="Pfam" id="PF01171">
    <property type="entry name" value="ATP_bind_3"/>
    <property type="match status" value="1"/>
</dbReference>
<sequence length="469" mass="53135">MDTVNLHTPSLDKLPAYVWQQLSRIAQQCALVPEKQHWVVAFSGGKDSSALAHLCASLHQQGKLPQLTLMHIHHGLQACADEWITHTQQQAAKWQVPFVYQKVDVNPVSRHSTEALARDARYKALRSYCRQHKGVLLMAHHLDDVLETVLLQLKRGAGPKGLAGMAEIAEHEGIIHARPLVGIEQKILIDYLHTNNIDYIEDPSNSDQTFDRNFVRHSVVPLLTERWPAIRHTVARSARLCAQQDSMIQAQVEHWLQTHLTPLGCIPMEPLSQQPLSWQKEIVRHWCQSISNQLPSEAQLETFFNALSAADDKQPELRFAKVALRKYKAHLYLISNYATDRKDVSDCQTVDKDIAIKSLKLTLQRRARAADDSPLFTLPLEADSQVTVKAVPKNARITLLNQTQPRSLSRYLKDWGIPPWTRDDCYLLCKDGEAMALLAYGQCEPLKRVDHSKCDQPTIAWISVSLLTD</sequence>
<evidence type="ECO:0000256" key="2">
    <source>
        <dbReference type="ARBA" id="ARBA00022490"/>
    </source>
</evidence>
<protein>
    <recommendedName>
        <fullName evidence="8">tRNA(Ile)-lysidine synthase</fullName>
        <ecNumber evidence="8">6.3.4.19</ecNumber>
    </recommendedName>
    <alternativeName>
        <fullName evidence="8">tRNA(Ile)-2-lysyl-cytidine synthase</fullName>
    </alternativeName>
    <alternativeName>
        <fullName evidence="8">tRNA(Ile)-lysidine synthetase</fullName>
    </alternativeName>
</protein>
<evidence type="ECO:0000256" key="7">
    <source>
        <dbReference type="ARBA" id="ARBA00048539"/>
    </source>
</evidence>
<dbReference type="InterPro" id="IPR014729">
    <property type="entry name" value="Rossmann-like_a/b/a_fold"/>
</dbReference>
<feature type="domain" description="Lysidine-tRNA(Ile) synthetase C-terminal" evidence="9">
    <location>
        <begin position="386"/>
        <end position="459"/>
    </location>
</feature>
<name>A0A3N5YA77_9ALTE</name>
<comment type="subcellular location">
    <subcellularLocation>
        <location evidence="1 8">Cytoplasm</location>
    </subcellularLocation>
</comment>
<dbReference type="GO" id="GO:0005524">
    <property type="term" value="F:ATP binding"/>
    <property type="evidence" value="ECO:0007669"/>
    <property type="project" value="UniProtKB-UniRule"/>
</dbReference>
<comment type="function">
    <text evidence="8">Ligates lysine onto the cytidine present at position 34 of the AUA codon-specific tRNA(Ile) that contains the anticodon CAU, in an ATP-dependent manner. Cytidine is converted to lysidine, thus changing the amino acid specificity of the tRNA from methionine to isoleucine.</text>
</comment>
<dbReference type="OrthoDB" id="9807403at2"/>
<keyword evidence="3 8" id="KW-0436">Ligase</keyword>